<dbReference type="AlphaFoldDB" id="A0A1Q6A3I9"/>
<feature type="signal peptide" evidence="1">
    <location>
        <begin position="1"/>
        <end position="18"/>
    </location>
</feature>
<keyword evidence="4" id="KW-1185">Reference proteome</keyword>
<proteinExistence type="predicted"/>
<evidence type="ECO:0000313" key="3">
    <source>
        <dbReference type="EMBL" id="OKS88568.1"/>
    </source>
</evidence>
<dbReference type="SMART" id="SM00867">
    <property type="entry name" value="YceI"/>
    <property type="match status" value="1"/>
</dbReference>
<dbReference type="PANTHER" id="PTHR34406:SF1">
    <property type="entry name" value="PROTEIN YCEI"/>
    <property type="match status" value="1"/>
</dbReference>
<dbReference type="InterPro" id="IPR007372">
    <property type="entry name" value="Lipid/polyisoprenoid-bd_YceI"/>
</dbReference>
<keyword evidence="1" id="KW-0732">Signal</keyword>
<dbReference type="InterPro" id="IPR036761">
    <property type="entry name" value="TTHA0802/YceI-like_sf"/>
</dbReference>
<sequence length="176" mass="19537">MKKYFLLITLLAITNAFAQVKQTVTKSTVKYEIKNMGINTHGIFGGVQADIKFDDQHLATSSIEASIETATINSDNEMRDKHLKSEDYFDVAKYPHITMKSVSFKHKNGDNYTGVFNVTIKDKTKTVDVPFTYTESGNTASFKGVFTINRQDFGVGGGSMILSKEATITVEVQTTK</sequence>
<gene>
    <name evidence="3" type="ORF">RG47T_4039</name>
</gene>
<organism evidence="3 4">
    <name type="scientific">Mucilaginibacter polytrichastri</name>
    <dbReference type="NCBI Taxonomy" id="1302689"/>
    <lineage>
        <taxon>Bacteria</taxon>
        <taxon>Pseudomonadati</taxon>
        <taxon>Bacteroidota</taxon>
        <taxon>Sphingobacteriia</taxon>
        <taxon>Sphingobacteriales</taxon>
        <taxon>Sphingobacteriaceae</taxon>
        <taxon>Mucilaginibacter</taxon>
    </lineage>
</organism>
<feature type="chain" id="PRO_5010203032" description="Lipid/polyisoprenoid-binding YceI-like domain-containing protein" evidence="1">
    <location>
        <begin position="19"/>
        <end position="176"/>
    </location>
</feature>
<evidence type="ECO:0000256" key="1">
    <source>
        <dbReference type="SAM" id="SignalP"/>
    </source>
</evidence>
<dbReference type="STRING" id="1302689.RG47T_4039"/>
<dbReference type="PANTHER" id="PTHR34406">
    <property type="entry name" value="PROTEIN YCEI"/>
    <property type="match status" value="1"/>
</dbReference>
<protein>
    <recommendedName>
        <fullName evidence="2">Lipid/polyisoprenoid-binding YceI-like domain-containing protein</fullName>
    </recommendedName>
</protein>
<name>A0A1Q6A3I9_9SPHI</name>
<dbReference type="RefSeq" id="WP_074491133.1">
    <property type="nucleotide sequence ID" value="NZ_FPAM01000011.1"/>
</dbReference>
<feature type="domain" description="Lipid/polyisoprenoid-binding YceI-like" evidence="2">
    <location>
        <begin position="21"/>
        <end position="175"/>
    </location>
</feature>
<dbReference type="OrthoDB" id="9811006at2"/>
<accession>A0A1Q6A3I9</accession>
<reference evidence="3 4" key="1">
    <citation type="submission" date="2016-11" db="EMBL/GenBank/DDBJ databases">
        <title>Whole Genome Sequencing of Mucilaginibacter polytrichastri RG4-7(T) isolated from the moss sample.</title>
        <authorList>
            <person name="Li Y."/>
        </authorList>
    </citation>
    <scope>NUCLEOTIDE SEQUENCE [LARGE SCALE GENOMIC DNA]</scope>
    <source>
        <strain evidence="3 4">RG4-7</strain>
    </source>
</reference>
<evidence type="ECO:0000313" key="4">
    <source>
        <dbReference type="Proteomes" id="UP000186720"/>
    </source>
</evidence>
<comment type="caution">
    <text evidence="3">The sequence shown here is derived from an EMBL/GenBank/DDBJ whole genome shotgun (WGS) entry which is preliminary data.</text>
</comment>
<dbReference type="EMBL" id="MPPL01000001">
    <property type="protein sequence ID" value="OKS88568.1"/>
    <property type="molecule type" value="Genomic_DNA"/>
</dbReference>
<dbReference type="Proteomes" id="UP000186720">
    <property type="component" value="Unassembled WGS sequence"/>
</dbReference>
<dbReference type="Pfam" id="PF04264">
    <property type="entry name" value="YceI"/>
    <property type="match status" value="1"/>
</dbReference>
<dbReference type="SUPFAM" id="SSF101874">
    <property type="entry name" value="YceI-like"/>
    <property type="match status" value="1"/>
</dbReference>
<evidence type="ECO:0000259" key="2">
    <source>
        <dbReference type="SMART" id="SM00867"/>
    </source>
</evidence>
<dbReference type="Gene3D" id="2.40.128.110">
    <property type="entry name" value="Lipid/polyisoprenoid-binding, YceI-like"/>
    <property type="match status" value="1"/>
</dbReference>